<organism evidence="1">
    <name type="scientific">Leucothrix mucor</name>
    <dbReference type="NCBI Taxonomy" id="45248"/>
    <lineage>
        <taxon>Bacteria</taxon>
        <taxon>Pseudomonadati</taxon>
        <taxon>Pseudomonadota</taxon>
        <taxon>Gammaproteobacteria</taxon>
        <taxon>Thiotrichales</taxon>
        <taxon>Thiotrichaceae</taxon>
        <taxon>Leucothrix</taxon>
    </lineage>
</organism>
<gene>
    <name evidence="1" type="ORF">ENJ51_03505</name>
</gene>
<comment type="caution">
    <text evidence="1">The sequence shown here is derived from an EMBL/GenBank/DDBJ whole genome shotgun (WGS) entry which is preliminary data.</text>
</comment>
<evidence type="ECO:0000313" key="1">
    <source>
        <dbReference type="EMBL" id="HFC91857.1"/>
    </source>
</evidence>
<sequence length="106" mass="12272">MVSILVFLFLAFLAWFWFDSVRAKEKAMVASAHACQQIQAQFLDQTASLKSIKLSRNKRGRSVLERTYNFDFSQDREERHQGRVVIRGLVIEGVYLDMDEGTTILK</sequence>
<reference evidence="1" key="1">
    <citation type="journal article" date="2020" name="mSystems">
        <title>Genome- and Community-Level Interaction Insights into Carbon Utilization and Element Cycling Functions of Hydrothermarchaeota in Hydrothermal Sediment.</title>
        <authorList>
            <person name="Zhou Z."/>
            <person name="Liu Y."/>
            <person name="Xu W."/>
            <person name="Pan J."/>
            <person name="Luo Z.H."/>
            <person name="Li M."/>
        </authorList>
    </citation>
    <scope>NUCLEOTIDE SEQUENCE [LARGE SCALE GENOMIC DNA]</scope>
    <source>
        <strain evidence="1">HyVt-493</strain>
    </source>
</reference>
<protein>
    <submittedName>
        <fullName evidence="1">DUF3301 domain-containing protein</fullName>
    </submittedName>
</protein>
<name>A0A7V2SYJ1_LEUMU</name>
<dbReference type="EMBL" id="DRMS01000143">
    <property type="protein sequence ID" value="HFC91857.1"/>
    <property type="molecule type" value="Genomic_DNA"/>
</dbReference>
<dbReference type="Pfam" id="PF11743">
    <property type="entry name" value="DUF3301"/>
    <property type="match status" value="1"/>
</dbReference>
<dbReference type="AlphaFoldDB" id="A0A7V2SYJ1"/>
<proteinExistence type="predicted"/>
<dbReference type="InterPro" id="IPR021732">
    <property type="entry name" value="DUF3301"/>
</dbReference>
<dbReference type="Proteomes" id="UP000885750">
    <property type="component" value="Unassembled WGS sequence"/>
</dbReference>
<accession>A0A7V2SYJ1</accession>